<evidence type="ECO:0000256" key="4">
    <source>
        <dbReference type="SAM" id="MobiDB-lite"/>
    </source>
</evidence>
<dbReference type="AlphaFoldDB" id="A0A9D1RD38"/>
<dbReference type="Gene3D" id="2.40.420.20">
    <property type="match status" value="1"/>
</dbReference>
<reference evidence="6" key="1">
    <citation type="journal article" date="2021" name="PeerJ">
        <title>Extensive microbial diversity within the chicken gut microbiome revealed by metagenomics and culture.</title>
        <authorList>
            <person name="Gilroy R."/>
            <person name="Ravi A."/>
            <person name="Getino M."/>
            <person name="Pursley I."/>
            <person name="Horton D.L."/>
            <person name="Alikhan N.F."/>
            <person name="Baker D."/>
            <person name="Gharbi K."/>
            <person name="Hall N."/>
            <person name="Watson M."/>
            <person name="Adriaenssens E.M."/>
            <person name="Foster-Nyarko E."/>
            <person name="Jarju S."/>
            <person name="Secka A."/>
            <person name="Antonio M."/>
            <person name="Oren A."/>
            <person name="Chaudhuri R.R."/>
            <person name="La Ragione R."/>
            <person name="Hildebrand F."/>
            <person name="Pallen M.J."/>
        </authorList>
    </citation>
    <scope>NUCLEOTIDE SEQUENCE</scope>
    <source>
        <strain evidence="6">ChiSxjej1B13-11762</strain>
    </source>
</reference>
<dbReference type="InterPro" id="IPR050465">
    <property type="entry name" value="UPF0194_transport"/>
</dbReference>
<comment type="similarity">
    <text evidence="2">Belongs to the membrane fusion protein (MFP) (TC 8.A.1) family.</text>
</comment>
<feature type="domain" description="YknX-like C-terminal permuted SH3-like" evidence="5">
    <location>
        <begin position="462"/>
        <end position="526"/>
    </location>
</feature>
<evidence type="ECO:0000256" key="3">
    <source>
        <dbReference type="ARBA" id="ARBA00023054"/>
    </source>
</evidence>
<gene>
    <name evidence="6" type="ORF">H9873_09130</name>
</gene>
<dbReference type="InterPro" id="IPR058637">
    <property type="entry name" value="YknX-like_C"/>
</dbReference>
<dbReference type="Pfam" id="PF25989">
    <property type="entry name" value="YknX_C"/>
    <property type="match status" value="1"/>
</dbReference>
<feature type="region of interest" description="Disordered" evidence="4">
    <location>
        <begin position="174"/>
        <end position="222"/>
    </location>
</feature>
<dbReference type="GO" id="GO:0022857">
    <property type="term" value="F:transmembrane transporter activity"/>
    <property type="evidence" value="ECO:0007669"/>
    <property type="project" value="InterPro"/>
</dbReference>
<proteinExistence type="inferred from homology"/>
<evidence type="ECO:0000313" key="7">
    <source>
        <dbReference type="Proteomes" id="UP000824263"/>
    </source>
</evidence>
<dbReference type="Gene3D" id="2.40.30.170">
    <property type="match status" value="1"/>
</dbReference>
<comment type="caution">
    <text evidence="6">The sequence shown here is derived from an EMBL/GenBank/DDBJ whole genome shotgun (WGS) entry which is preliminary data.</text>
</comment>
<dbReference type="Proteomes" id="UP000824263">
    <property type="component" value="Unassembled WGS sequence"/>
</dbReference>
<evidence type="ECO:0000256" key="1">
    <source>
        <dbReference type="ARBA" id="ARBA00004196"/>
    </source>
</evidence>
<feature type="region of interest" description="Disordered" evidence="4">
    <location>
        <begin position="302"/>
        <end position="321"/>
    </location>
</feature>
<evidence type="ECO:0000259" key="5">
    <source>
        <dbReference type="Pfam" id="PF25989"/>
    </source>
</evidence>
<name>A0A9D1RD38_9FIRM</name>
<dbReference type="PANTHER" id="PTHR32347">
    <property type="entry name" value="EFFLUX SYSTEM COMPONENT YKNX-RELATED"/>
    <property type="match status" value="1"/>
</dbReference>
<dbReference type="EMBL" id="DXGF01000156">
    <property type="protein sequence ID" value="HIW84472.1"/>
    <property type="molecule type" value="Genomic_DNA"/>
</dbReference>
<accession>A0A9D1RD38</accession>
<evidence type="ECO:0000256" key="2">
    <source>
        <dbReference type="ARBA" id="ARBA00009477"/>
    </source>
</evidence>
<feature type="compositionally biased region" description="Polar residues" evidence="4">
    <location>
        <begin position="206"/>
        <end position="215"/>
    </location>
</feature>
<reference evidence="6" key="2">
    <citation type="submission" date="2021-04" db="EMBL/GenBank/DDBJ databases">
        <authorList>
            <person name="Gilroy R."/>
        </authorList>
    </citation>
    <scope>NUCLEOTIDE SEQUENCE</scope>
    <source>
        <strain evidence="6">ChiSxjej1B13-11762</strain>
    </source>
</reference>
<sequence>MKEQKGTTAMKTRTEKMYKVLRKNRKKLPGWVILPILGCVVLVFFAVSRLSAGEGAARLSVVTVEKGDIRQVYHASGTVESEQMKVFYSPVNAPVQACSAKVGSAVKKGDLLVAFDVTNLERDNQQSELNALSAKYTNEDALEQSSRAAQAAAAGAAQAEESAAQIRAEIQEKEGEISSLEKQAASESSQTAKNASKAASIRKQMQENLDAQSEQKAVKENAERQLEKLDETDPGSSAQIQQLLSAAQGATDKISSLEKTYRSLESQLNSLGSTEGSGVSQYLVAARQELEALQTSLRELESSAGAATADTGVTSGQKKNMEVTEELARLTQMSTEELLEKGREGIKAEYDGIISDVKVLEGSTATQGMELFTLVSNQDIKVRLEVPANDFDHLAQGSKAEITIGEHSYQGILESVDKIALTNEKGSSVIHADVSIADPDQEICVGVGAKVTLTVAEKQDVLYVPNEVVNTSAQGDFVYVIRGGQVEKQPVELGIASDSRAEIVSGLEEGDEVISDVSGNVHEGMKATGLVEEPEGE</sequence>
<keyword evidence="3" id="KW-0175">Coiled coil</keyword>
<evidence type="ECO:0000313" key="6">
    <source>
        <dbReference type="EMBL" id="HIW84472.1"/>
    </source>
</evidence>
<feature type="compositionally biased region" description="Polar residues" evidence="4">
    <location>
        <begin position="185"/>
        <end position="194"/>
    </location>
</feature>
<protein>
    <submittedName>
        <fullName evidence="6">Efflux RND transporter periplasmic adaptor subunit</fullName>
    </submittedName>
</protein>
<dbReference type="InterPro" id="IPR006143">
    <property type="entry name" value="RND_pump_MFP"/>
</dbReference>
<organism evidence="6 7">
    <name type="scientific">Candidatus Dorea gallistercoris</name>
    <dbReference type="NCBI Taxonomy" id="2838542"/>
    <lineage>
        <taxon>Bacteria</taxon>
        <taxon>Bacillati</taxon>
        <taxon>Bacillota</taxon>
        <taxon>Clostridia</taxon>
        <taxon>Lachnospirales</taxon>
        <taxon>Lachnospiraceae</taxon>
        <taxon>Dorea</taxon>
    </lineage>
</organism>
<dbReference type="GO" id="GO:0016020">
    <property type="term" value="C:membrane"/>
    <property type="evidence" value="ECO:0007669"/>
    <property type="project" value="InterPro"/>
</dbReference>
<dbReference type="GO" id="GO:0030313">
    <property type="term" value="C:cell envelope"/>
    <property type="evidence" value="ECO:0007669"/>
    <property type="project" value="UniProtKB-SubCell"/>
</dbReference>
<dbReference type="PANTHER" id="PTHR32347:SF14">
    <property type="entry name" value="EFFLUX SYSTEM COMPONENT YKNX-RELATED"/>
    <property type="match status" value="1"/>
</dbReference>
<dbReference type="NCBIfam" id="TIGR01730">
    <property type="entry name" value="RND_mfp"/>
    <property type="match status" value="1"/>
</dbReference>
<comment type="subcellular location">
    <subcellularLocation>
        <location evidence="1">Cell envelope</location>
    </subcellularLocation>
</comment>